<dbReference type="PRINTS" id="PR00368">
    <property type="entry name" value="FADPNR"/>
</dbReference>
<dbReference type="InterPro" id="IPR023753">
    <property type="entry name" value="FAD/NAD-binding_dom"/>
</dbReference>
<dbReference type="Proteomes" id="UP001392437">
    <property type="component" value="Unassembled WGS sequence"/>
</dbReference>
<evidence type="ECO:0000259" key="5">
    <source>
        <dbReference type="Pfam" id="PF07992"/>
    </source>
</evidence>
<dbReference type="SUPFAM" id="SSF51905">
    <property type="entry name" value="FAD/NAD(P)-binding domain"/>
    <property type="match status" value="1"/>
</dbReference>
<dbReference type="GO" id="GO:0050660">
    <property type="term" value="F:flavin adenine dinucleotide binding"/>
    <property type="evidence" value="ECO:0007669"/>
    <property type="project" value="TreeGrafter"/>
</dbReference>
<dbReference type="EMBL" id="JAQQWP010000009">
    <property type="protein sequence ID" value="KAK8100284.1"/>
    <property type="molecule type" value="Genomic_DNA"/>
</dbReference>
<evidence type="ECO:0000256" key="1">
    <source>
        <dbReference type="ARBA" id="ARBA00006442"/>
    </source>
</evidence>
<keyword evidence="2" id="KW-0285">Flavoprotein</keyword>
<keyword evidence="7" id="KW-1185">Reference proteome</keyword>
<feature type="domain" description="FAD/NAD(P)-binding" evidence="5">
    <location>
        <begin position="4"/>
        <end position="304"/>
    </location>
</feature>
<protein>
    <recommendedName>
        <fullName evidence="5">FAD/NAD(P)-binding domain-containing protein</fullName>
    </recommendedName>
</protein>
<organism evidence="6 7">
    <name type="scientific">Apiospora kogelbergensis</name>
    <dbReference type="NCBI Taxonomy" id="1337665"/>
    <lineage>
        <taxon>Eukaryota</taxon>
        <taxon>Fungi</taxon>
        <taxon>Dikarya</taxon>
        <taxon>Ascomycota</taxon>
        <taxon>Pezizomycotina</taxon>
        <taxon>Sordariomycetes</taxon>
        <taxon>Xylariomycetidae</taxon>
        <taxon>Amphisphaeriales</taxon>
        <taxon>Apiosporaceae</taxon>
        <taxon>Apiospora</taxon>
    </lineage>
</organism>
<evidence type="ECO:0000256" key="3">
    <source>
        <dbReference type="ARBA" id="ARBA00022827"/>
    </source>
</evidence>
<dbReference type="Gene3D" id="3.50.50.100">
    <property type="match status" value="1"/>
</dbReference>
<dbReference type="InterPro" id="IPR036188">
    <property type="entry name" value="FAD/NAD-bd_sf"/>
</dbReference>
<dbReference type="PRINTS" id="PR00469">
    <property type="entry name" value="PNDRDTASEII"/>
</dbReference>
<accession>A0AAW0QDI6</accession>
<comment type="similarity">
    <text evidence="1">Belongs to the FAD-dependent oxidoreductase family.</text>
</comment>
<name>A0AAW0QDI6_9PEZI</name>
<evidence type="ECO:0000256" key="2">
    <source>
        <dbReference type="ARBA" id="ARBA00022630"/>
    </source>
</evidence>
<gene>
    <name evidence="6" type="ORF">PG999_010658</name>
</gene>
<evidence type="ECO:0000313" key="7">
    <source>
        <dbReference type="Proteomes" id="UP001392437"/>
    </source>
</evidence>
<comment type="caution">
    <text evidence="6">The sequence shown here is derived from an EMBL/GenBank/DDBJ whole genome shotgun (WGS) entry which is preliminary data.</text>
</comment>
<dbReference type="PANTHER" id="PTHR43735">
    <property type="entry name" value="APOPTOSIS-INDUCING FACTOR 1"/>
    <property type="match status" value="1"/>
</dbReference>
<dbReference type="GO" id="GO:0005737">
    <property type="term" value="C:cytoplasm"/>
    <property type="evidence" value="ECO:0007669"/>
    <property type="project" value="TreeGrafter"/>
</dbReference>
<keyword evidence="3" id="KW-0274">FAD</keyword>
<proteinExistence type="inferred from homology"/>
<dbReference type="Pfam" id="PF07992">
    <property type="entry name" value="Pyr_redox_2"/>
    <property type="match status" value="1"/>
</dbReference>
<dbReference type="PANTHER" id="PTHR43735:SF3">
    <property type="entry name" value="FERROPTOSIS SUPPRESSOR PROTEIN 1"/>
    <property type="match status" value="1"/>
</dbReference>
<dbReference type="AlphaFoldDB" id="A0AAW0QDI6"/>
<evidence type="ECO:0000256" key="4">
    <source>
        <dbReference type="ARBA" id="ARBA00023002"/>
    </source>
</evidence>
<reference evidence="6 7" key="1">
    <citation type="submission" date="2023-01" db="EMBL/GenBank/DDBJ databases">
        <title>Analysis of 21 Apiospora genomes using comparative genomics revels a genus with tremendous synthesis potential of carbohydrate active enzymes and secondary metabolites.</title>
        <authorList>
            <person name="Sorensen T."/>
        </authorList>
    </citation>
    <scope>NUCLEOTIDE SEQUENCE [LARGE SCALE GENOMIC DNA]</scope>
    <source>
        <strain evidence="6 7">CBS 117206</strain>
    </source>
</reference>
<evidence type="ECO:0000313" key="6">
    <source>
        <dbReference type="EMBL" id="KAK8100284.1"/>
    </source>
</evidence>
<sequence length="385" mass="41997">MSKTVVVLGAGLGGIPVAHWLAAKSTQSDPELRVILVAPNDEFFWNIASPRVIIPGAMGEDKVLYSIKDAFSKYSDDKFEFVAGKAEELHPDANSVTVALNDGTKRDIPYHTIVIATGADARDDMPWKVVGTSQQTRAAISQLRDQIEKASSIVVGGAGITGVEVAGELGYTYAKSGAKSITIISADSLPLESRIMTSTRETAKKELEKLQVKYISNARISGVTASEDGGKIVKLTKTDSTEVELKTDLFIPAYGIKYNTEFTPSEMRDDSGRLHQDTSLRSPQYKNVFIVGDAGNLQVAQAAVLGAQVEYLVKQFERYFKDGQMDAYKPDPKILLALSIGPSRATGQLGMWKPFNIILWWFKARYMGTDTAGDFVQGTKILKTK</sequence>
<dbReference type="GO" id="GO:0004174">
    <property type="term" value="F:electron-transferring-flavoprotein dehydrogenase activity"/>
    <property type="evidence" value="ECO:0007669"/>
    <property type="project" value="TreeGrafter"/>
</dbReference>
<keyword evidence="4" id="KW-0560">Oxidoreductase</keyword>